<sequence>MENEFLDKVENNAVVRIWSEKMQLEKGDSLTKGYTSKLCDFTCINVTQNNLQELREIWAQWDDEVDEHLFRALAQFWNSAYSCFTFGEVDLVPTVEEYTALLRCPRIQVAKVYSRAANVLTFTKKLVKIIGMNQILAHPNTKKKVDVFALSIYGLVIFSKALGHIDEAVIDLFNQLDRRVTPFPAVLAETFRSLSACRRTGEGRFVGCAQLLLVWFHSHFWKVDKLSYKVFSKNYSPLKELVVTPRRDDITGEKWMAILQNLRDKDVEWKTPWMVSDEILY</sequence>
<dbReference type="Proteomes" id="UP000593576">
    <property type="component" value="Unassembled WGS sequence"/>
</dbReference>
<accession>A0A7J9NF81</accession>
<evidence type="ECO:0000313" key="3">
    <source>
        <dbReference type="Proteomes" id="UP000593576"/>
    </source>
</evidence>
<protein>
    <recommendedName>
        <fullName evidence="1">DUF7745 domain-containing protein</fullName>
    </recommendedName>
</protein>
<evidence type="ECO:0000313" key="2">
    <source>
        <dbReference type="EMBL" id="MBA0881229.1"/>
    </source>
</evidence>
<dbReference type="PANTHER" id="PTHR48200">
    <property type="entry name" value="PROTEIN, PUTATIVE-RELATED"/>
    <property type="match status" value="1"/>
</dbReference>
<feature type="domain" description="DUF7745" evidence="1">
    <location>
        <begin position="138"/>
        <end position="279"/>
    </location>
</feature>
<reference evidence="2 3" key="1">
    <citation type="journal article" date="2019" name="Genome Biol. Evol.">
        <title>Insights into the evolution of the New World diploid cottons (Gossypium, subgenus Houzingenia) based on genome sequencing.</title>
        <authorList>
            <person name="Grover C.E."/>
            <person name="Arick M.A. 2nd"/>
            <person name="Thrash A."/>
            <person name="Conover J.L."/>
            <person name="Sanders W.S."/>
            <person name="Peterson D.G."/>
            <person name="Frelichowski J.E."/>
            <person name="Scheffler J.A."/>
            <person name="Scheffler B.E."/>
            <person name="Wendel J.F."/>
        </authorList>
    </citation>
    <scope>NUCLEOTIDE SEQUENCE [LARGE SCALE GENOMIC DNA]</scope>
    <source>
        <strain evidence="2">1</strain>
        <tissue evidence="2">Leaf</tissue>
    </source>
</reference>
<gene>
    <name evidence="2" type="ORF">Goshw_026319</name>
</gene>
<name>A0A7J9NF81_GOSSC</name>
<dbReference type="AlphaFoldDB" id="A0A7J9NF81"/>
<dbReference type="Pfam" id="PF24924">
    <property type="entry name" value="DUF7745"/>
    <property type="match status" value="2"/>
</dbReference>
<dbReference type="PANTHER" id="PTHR48200:SF1">
    <property type="entry name" value="AMINOTRANSFERASE-LIKE PLANT MOBILE DOMAIN-CONTAINING PROTEIN"/>
    <property type="match status" value="1"/>
</dbReference>
<dbReference type="InterPro" id="IPR056647">
    <property type="entry name" value="DUF7745"/>
</dbReference>
<evidence type="ECO:0000259" key="1">
    <source>
        <dbReference type="Pfam" id="PF24924"/>
    </source>
</evidence>
<proteinExistence type="predicted"/>
<dbReference type="EMBL" id="JABFAF010278925">
    <property type="protein sequence ID" value="MBA0881229.1"/>
    <property type="molecule type" value="Genomic_DNA"/>
</dbReference>
<organism evidence="2 3">
    <name type="scientific">Gossypium schwendimanii</name>
    <name type="common">Cotton</name>
    <dbReference type="NCBI Taxonomy" id="34291"/>
    <lineage>
        <taxon>Eukaryota</taxon>
        <taxon>Viridiplantae</taxon>
        <taxon>Streptophyta</taxon>
        <taxon>Embryophyta</taxon>
        <taxon>Tracheophyta</taxon>
        <taxon>Spermatophyta</taxon>
        <taxon>Magnoliopsida</taxon>
        <taxon>eudicotyledons</taxon>
        <taxon>Gunneridae</taxon>
        <taxon>Pentapetalae</taxon>
        <taxon>rosids</taxon>
        <taxon>malvids</taxon>
        <taxon>Malvales</taxon>
        <taxon>Malvaceae</taxon>
        <taxon>Malvoideae</taxon>
        <taxon>Gossypium</taxon>
    </lineage>
</organism>
<comment type="caution">
    <text evidence="2">The sequence shown here is derived from an EMBL/GenBank/DDBJ whole genome shotgun (WGS) entry which is preliminary data.</text>
</comment>
<keyword evidence="3" id="KW-1185">Reference proteome</keyword>
<feature type="domain" description="DUF7745" evidence="1">
    <location>
        <begin position="64"/>
        <end position="136"/>
    </location>
</feature>
<dbReference type="OrthoDB" id="1430424at2759"/>